<feature type="transmembrane region" description="Helical" evidence="2">
    <location>
        <begin position="264"/>
        <end position="282"/>
    </location>
</feature>
<feature type="transmembrane region" description="Helical" evidence="2">
    <location>
        <begin position="89"/>
        <end position="108"/>
    </location>
</feature>
<dbReference type="RefSeq" id="WP_103050987.1">
    <property type="nucleotide sequence ID" value="NZ_POWF01000001.1"/>
</dbReference>
<dbReference type="EMBL" id="POWF01000001">
    <property type="protein sequence ID" value="PNQ75137.1"/>
    <property type="molecule type" value="Genomic_DNA"/>
</dbReference>
<keyword evidence="2" id="KW-0472">Membrane</keyword>
<feature type="domain" description="Peptidase M56" evidence="3">
    <location>
        <begin position="149"/>
        <end position="253"/>
    </location>
</feature>
<dbReference type="CDD" id="cd07341">
    <property type="entry name" value="M56_BlaR1_MecR1_like"/>
    <property type="match status" value="1"/>
</dbReference>
<proteinExistence type="predicted"/>
<evidence type="ECO:0000313" key="4">
    <source>
        <dbReference type="EMBL" id="PNQ75137.1"/>
    </source>
</evidence>
<reference evidence="4 5" key="1">
    <citation type="submission" date="2018-01" db="EMBL/GenBank/DDBJ databases">
        <title>The draft genome of Hanstruepera neustonica JCM19743.</title>
        <authorList>
            <person name="He R.-H."/>
            <person name="Du Z.-J."/>
        </authorList>
    </citation>
    <scope>NUCLEOTIDE SEQUENCE [LARGE SCALE GENOMIC DNA]</scope>
    <source>
        <strain evidence="4 5">JCM19743</strain>
    </source>
</reference>
<protein>
    <submittedName>
        <fullName evidence="4">Peptidase M56</fullName>
    </submittedName>
</protein>
<dbReference type="Pfam" id="PF05569">
    <property type="entry name" value="Peptidase_M56"/>
    <property type="match status" value="1"/>
</dbReference>
<comment type="caution">
    <text evidence="4">The sequence shown here is derived from an EMBL/GenBank/DDBJ whole genome shotgun (WGS) entry which is preliminary data.</text>
</comment>
<keyword evidence="5" id="KW-1185">Reference proteome</keyword>
<feature type="region of interest" description="Disordered" evidence="1">
    <location>
        <begin position="496"/>
        <end position="533"/>
    </location>
</feature>
<dbReference type="InterPro" id="IPR052173">
    <property type="entry name" value="Beta-lactam_resp_regulator"/>
</dbReference>
<accession>A0A2K1E4D1</accession>
<feature type="transmembrane region" description="Helical" evidence="2">
    <location>
        <begin position="6"/>
        <end position="23"/>
    </location>
</feature>
<keyword evidence="2" id="KW-1133">Transmembrane helix</keyword>
<evidence type="ECO:0000259" key="3">
    <source>
        <dbReference type="Pfam" id="PF05569"/>
    </source>
</evidence>
<feature type="compositionally biased region" description="Basic and acidic residues" evidence="1">
    <location>
        <begin position="548"/>
        <end position="557"/>
    </location>
</feature>
<evidence type="ECO:0000256" key="2">
    <source>
        <dbReference type="SAM" id="Phobius"/>
    </source>
</evidence>
<feature type="region of interest" description="Disordered" evidence="1">
    <location>
        <begin position="452"/>
        <end position="473"/>
    </location>
</feature>
<feature type="region of interest" description="Disordered" evidence="1">
    <location>
        <begin position="548"/>
        <end position="582"/>
    </location>
</feature>
<sequence length="642" mass="74090">MILYILKFSACLAVFMLFYKLFLEKESFHQFKRGYLLGTLIISAIIPLITFTTYVEVAPLEIPAYNSEIATPPYVPEQLFEEPVNSWSMILWTIYSIGVLVFTIRFGMNLCNILKRIKHNPKFKNHSVIYVLLHDSVQPHTFLNYIFFNKTKYEAHEIPQEVLFHEETHAREKHALDILFIEVFQIVFWFNPLLYFIKKDIKLNHEFLADQAVINQGFELKNYQNTLLAFSSNDHEPQLANAINYSSIKKRFTVMKTHTSKHIIWVRSLVLLPLLAILIYSFSTNKIVEKTMASNSSEISHTARSIDIDVLENGTYKIAGSSATKATFVSILNQLHQDISPEIRNRIINVHVNSGKPVSDEEVWFIYNNFIKYGFHRIVTFNQEIIREKGNTPFAIEKKIEQQKGASKEQIAEYNKLAKYYNSQKGDSYTIKLSDMKRLKYLYDLMTEEQRKSAEPFPNFPPPPPEPEKPLKNKEPYYKVRNNSDKQIIVENGKAREVKAPETPKGPKNVEVVAIPPPPPPVPANATKEQKEKYQKISEEYYKKYKVENGKVSEREPLPPPPPKSEIVEVPPPPPPPKSPLDHVIDMAKKGATFYYEGKQISSDKAIEILKTDKSMNISTKNSDSKNPKVYLSKEPIKIKNK</sequence>
<dbReference type="AlphaFoldDB" id="A0A2K1E4D1"/>
<name>A0A2K1E4D1_9FLAO</name>
<evidence type="ECO:0000256" key="1">
    <source>
        <dbReference type="SAM" id="MobiDB-lite"/>
    </source>
</evidence>
<dbReference type="PANTHER" id="PTHR34978">
    <property type="entry name" value="POSSIBLE SENSOR-TRANSDUCER PROTEIN BLAR"/>
    <property type="match status" value="1"/>
</dbReference>
<evidence type="ECO:0000313" key="5">
    <source>
        <dbReference type="Proteomes" id="UP000236641"/>
    </source>
</evidence>
<dbReference type="InterPro" id="IPR008756">
    <property type="entry name" value="Peptidase_M56"/>
</dbReference>
<feature type="transmembrane region" description="Helical" evidence="2">
    <location>
        <begin position="35"/>
        <end position="55"/>
    </location>
</feature>
<gene>
    <name evidence="4" type="ORF">C1T31_03095</name>
</gene>
<feature type="region of interest" description="Disordered" evidence="1">
    <location>
        <begin position="614"/>
        <end position="642"/>
    </location>
</feature>
<dbReference type="OrthoDB" id="1522859at2"/>
<dbReference type="PANTHER" id="PTHR34978:SF3">
    <property type="entry name" value="SLR0241 PROTEIN"/>
    <property type="match status" value="1"/>
</dbReference>
<organism evidence="4 5">
    <name type="scientific">Hanstruepera neustonica</name>
    <dbReference type="NCBI Taxonomy" id="1445657"/>
    <lineage>
        <taxon>Bacteria</taxon>
        <taxon>Pseudomonadati</taxon>
        <taxon>Bacteroidota</taxon>
        <taxon>Flavobacteriia</taxon>
        <taxon>Flavobacteriales</taxon>
        <taxon>Flavobacteriaceae</taxon>
        <taxon>Hanstruepera</taxon>
    </lineage>
</organism>
<keyword evidence="2" id="KW-0812">Transmembrane</keyword>
<dbReference type="Proteomes" id="UP000236641">
    <property type="component" value="Unassembled WGS sequence"/>
</dbReference>
<feature type="compositionally biased region" description="Pro residues" evidence="1">
    <location>
        <begin position="558"/>
        <end position="579"/>
    </location>
</feature>